<dbReference type="Pfam" id="PF00650">
    <property type="entry name" value="CRAL_TRIO"/>
    <property type="match status" value="1"/>
</dbReference>
<dbReference type="InterPro" id="IPR026913">
    <property type="entry name" value="METTL24"/>
</dbReference>
<dbReference type="SUPFAM" id="SSF52087">
    <property type="entry name" value="CRAL/TRIO domain"/>
    <property type="match status" value="1"/>
</dbReference>
<reference evidence="4" key="1">
    <citation type="journal article" date="2015" name="PLoS Genet.">
        <title>Genome Sequence and Transcriptome Analyses of Chrysochromulina tobin: Metabolic Tools for Enhanced Algal Fitness in the Prominent Order Prymnesiales (Haptophyceae).</title>
        <authorList>
            <person name="Hovde B.T."/>
            <person name="Deodato C.R."/>
            <person name="Hunsperger H.M."/>
            <person name="Ryken S.A."/>
            <person name="Yost W."/>
            <person name="Jha R.K."/>
            <person name="Patterson J."/>
            <person name="Monnat R.J. Jr."/>
            <person name="Barlow S.B."/>
            <person name="Starkenburg S.R."/>
            <person name="Cattolico R.A."/>
        </authorList>
    </citation>
    <scope>NUCLEOTIDE SEQUENCE</scope>
    <source>
        <strain evidence="4">CCMP291</strain>
    </source>
</reference>
<dbReference type="InterPro" id="IPR025714">
    <property type="entry name" value="Methyltranfer_dom"/>
</dbReference>
<dbReference type="Gene3D" id="3.40.50.150">
    <property type="entry name" value="Vaccinia Virus protein VP39"/>
    <property type="match status" value="1"/>
</dbReference>
<name>A0A0M0LRU9_9EUKA</name>
<evidence type="ECO:0000313" key="4">
    <source>
        <dbReference type="Proteomes" id="UP000037460"/>
    </source>
</evidence>
<sequence>MRGLLGLPLVLLHLLHAASLAVIDQEQQQNFSILRSAYVDALFQRRSAFNTTCSETEVHHKEGSYFVCSLLSRNKTTEEHTAGRVRPICLVVSVGIGGIWNLEDMLAARSCTVVAFDPTKEMKTVHQTHARAKRNVHFHYLGLGASPDVETTLAAAKVITRLGLKPYGSLDTRVIVPLAEIFRIARETVARSAGGHDLLEVDADRYNQTIDLLKIDCEGCEWDAFEDLVARTPHLLRGVKQIIIELHMRAGISEDAIPSPLQEASSWFDSFFINRTQYAGWHMSTGFGLIAPQQFDTLMHHLLIDHDFRVAHAVQHSGQAGGRTMKYNQPPPGLREAGFPINKFCCVEMTLTAAVGGPPAAAQRLCALGKNTAAAAAGMDSDLEWIKEGAERGEVDAVQAALSAEFEGWPAAYPIDLTHDINVARFLRGHGGQASRAIPVMIGAVRYRSELFNEPAVRQMRETIGQGTFADPLHVPHFDELQDILPNRCVPGAAAGALPLSVSPIRQADLMMLADGANAERDAKFDLFFRCTLEQRALVLHNLSVAQRRMVKFYEIRDFNAVWVSELMRHGQYLLSRMRVLMGTLQSHYPEMLHRVVIAHAPSSFSRLFSLISPVLNERMLAKVAVLPAGTPFETLYSNVDALAIHSWHSLLRRTVDWTRPLEIGYGALEATTQWLEAGDALVWTVRLMQGTVTVRLRFVPAAFVPSSAQNGAYAHIRETAEDLVAGAESTGQYVASERGVLWLCVDNAASWVTNAQATVELCHTAAPSTAPVAEGAMTTVDLE</sequence>
<feature type="chain" id="PRO_5005603491" evidence="1">
    <location>
        <begin position="18"/>
        <end position="784"/>
    </location>
</feature>
<dbReference type="InterPro" id="IPR036865">
    <property type="entry name" value="CRAL-TRIO_dom_sf"/>
</dbReference>
<evidence type="ECO:0000313" key="3">
    <source>
        <dbReference type="EMBL" id="KOO53779.1"/>
    </source>
</evidence>
<feature type="domain" description="CRAL-TRIO" evidence="2">
    <location>
        <begin position="477"/>
        <end position="674"/>
    </location>
</feature>
<organism evidence="3 4">
    <name type="scientific">Chrysochromulina tobinii</name>
    <dbReference type="NCBI Taxonomy" id="1460289"/>
    <lineage>
        <taxon>Eukaryota</taxon>
        <taxon>Haptista</taxon>
        <taxon>Haptophyta</taxon>
        <taxon>Prymnesiophyceae</taxon>
        <taxon>Prymnesiales</taxon>
        <taxon>Chrysochromulinaceae</taxon>
        <taxon>Chrysochromulina</taxon>
    </lineage>
</organism>
<dbReference type="OrthoDB" id="10006218at2759"/>
<dbReference type="SUPFAM" id="SSF53335">
    <property type="entry name" value="S-adenosyl-L-methionine-dependent methyltransferases"/>
    <property type="match status" value="1"/>
</dbReference>
<proteinExistence type="predicted"/>
<comment type="caution">
    <text evidence="3">The sequence shown here is derived from an EMBL/GenBank/DDBJ whole genome shotgun (WGS) entry which is preliminary data.</text>
</comment>
<dbReference type="PANTHER" id="PTHR32026:SF10">
    <property type="entry name" value="METHYLTRANSFERASE-LIKE PROTEIN 24-RELATED"/>
    <property type="match status" value="1"/>
</dbReference>
<accession>A0A0M0LRU9</accession>
<dbReference type="Gene3D" id="3.40.525.10">
    <property type="entry name" value="CRAL-TRIO lipid binding domain"/>
    <property type="match status" value="1"/>
</dbReference>
<dbReference type="PANTHER" id="PTHR32026">
    <property type="entry name" value="METHYLTRANSFERASE-LIKE PROTEIN 24"/>
    <property type="match status" value="1"/>
</dbReference>
<evidence type="ECO:0000256" key="1">
    <source>
        <dbReference type="SAM" id="SignalP"/>
    </source>
</evidence>
<keyword evidence="4" id="KW-1185">Reference proteome</keyword>
<dbReference type="InterPro" id="IPR001251">
    <property type="entry name" value="CRAL-TRIO_dom"/>
</dbReference>
<protein>
    <submittedName>
        <fullName evidence="3">Patellin family protein</fullName>
    </submittedName>
</protein>
<dbReference type="Proteomes" id="UP000037460">
    <property type="component" value="Unassembled WGS sequence"/>
</dbReference>
<keyword evidence="1" id="KW-0732">Signal</keyword>
<evidence type="ECO:0000259" key="2">
    <source>
        <dbReference type="PROSITE" id="PS50191"/>
    </source>
</evidence>
<gene>
    <name evidence="3" type="ORF">Ctob_014169</name>
</gene>
<dbReference type="Pfam" id="PF13383">
    <property type="entry name" value="Methyltransf_22"/>
    <property type="match status" value="1"/>
</dbReference>
<dbReference type="CDD" id="cd00170">
    <property type="entry name" value="SEC14"/>
    <property type="match status" value="1"/>
</dbReference>
<dbReference type="InterPro" id="IPR029063">
    <property type="entry name" value="SAM-dependent_MTases_sf"/>
</dbReference>
<dbReference type="AlphaFoldDB" id="A0A0M0LRU9"/>
<dbReference type="EMBL" id="JWZX01000070">
    <property type="protein sequence ID" value="KOO53779.1"/>
    <property type="molecule type" value="Genomic_DNA"/>
</dbReference>
<feature type="signal peptide" evidence="1">
    <location>
        <begin position="1"/>
        <end position="17"/>
    </location>
</feature>
<dbReference type="PROSITE" id="PS50191">
    <property type="entry name" value="CRAL_TRIO"/>
    <property type="match status" value="1"/>
</dbReference>